<dbReference type="EMBL" id="OU895877">
    <property type="protein sequence ID" value="CAH1715454.1"/>
    <property type="molecule type" value="Genomic_DNA"/>
</dbReference>
<evidence type="ECO:0000256" key="7">
    <source>
        <dbReference type="SAM" id="SignalP"/>
    </source>
</evidence>
<accession>A0A9P0IS47</accession>
<dbReference type="InterPro" id="IPR013098">
    <property type="entry name" value="Ig_I-set"/>
</dbReference>
<dbReference type="PROSITE" id="PS01186">
    <property type="entry name" value="EGF_2"/>
    <property type="match status" value="1"/>
</dbReference>
<keyword evidence="4" id="KW-0393">Immunoglobulin domain</keyword>
<dbReference type="SUPFAM" id="SSF48726">
    <property type="entry name" value="Immunoglobulin"/>
    <property type="match status" value="1"/>
</dbReference>
<evidence type="ECO:0008006" key="12">
    <source>
        <dbReference type="Google" id="ProtNLM"/>
    </source>
</evidence>
<dbReference type="Pfam" id="PF07679">
    <property type="entry name" value="I-set"/>
    <property type="match status" value="1"/>
</dbReference>
<feature type="domain" description="EGF-like" evidence="8">
    <location>
        <begin position="536"/>
        <end position="578"/>
    </location>
</feature>
<feature type="domain" description="Ig-like" evidence="9">
    <location>
        <begin position="427"/>
        <end position="513"/>
    </location>
</feature>
<organism evidence="10 11">
    <name type="scientific">Chironomus riparius</name>
    <dbReference type="NCBI Taxonomy" id="315576"/>
    <lineage>
        <taxon>Eukaryota</taxon>
        <taxon>Metazoa</taxon>
        <taxon>Ecdysozoa</taxon>
        <taxon>Arthropoda</taxon>
        <taxon>Hexapoda</taxon>
        <taxon>Insecta</taxon>
        <taxon>Pterygota</taxon>
        <taxon>Neoptera</taxon>
        <taxon>Endopterygota</taxon>
        <taxon>Diptera</taxon>
        <taxon>Nematocera</taxon>
        <taxon>Chironomoidea</taxon>
        <taxon>Chironomidae</taxon>
        <taxon>Chironominae</taxon>
        <taxon>Chironomus</taxon>
    </lineage>
</organism>
<feature type="chain" id="PRO_5040402433" description="Protein vein" evidence="7">
    <location>
        <begin position="36"/>
        <end position="613"/>
    </location>
</feature>
<comment type="caution">
    <text evidence="5">Lacks conserved residue(s) required for the propagation of feature annotation.</text>
</comment>
<keyword evidence="1 7" id="KW-0732">Signal</keyword>
<reference evidence="10" key="1">
    <citation type="submission" date="2022-01" db="EMBL/GenBank/DDBJ databases">
        <authorList>
            <person name="King R."/>
        </authorList>
    </citation>
    <scope>NUCLEOTIDE SEQUENCE</scope>
</reference>
<keyword evidence="5" id="KW-0245">EGF-like domain</keyword>
<feature type="disulfide bond" evidence="5">
    <location>
        <begin position="568"/>
        <end position="577"/>
    </location>
</feature>
<dbReference type="CDD" id="cd00096">
    <property type="entry name" value="Ig"/>
    <property type="match status" value="1"/>
</dbReference>
<dbReference type="InterPro" id="IPR036179">
    <property type="entry name" value="Ig-like_dom_sf"/>
</dbReference>
<dbReference type="SUPFAM" id="SSF57196">
    <property type="entry name" value="EGF/Laminin"/>
    <property type="match status" value="1"/>
</dbReference>
<evidence type="ECO:0000259" key="8">
    <source>
        <dbReference type="PROSITE" id="PS50026"/>
    </source>
</evidence>
<dbReference type="InterPro" id="IPR003598">
    <property type="entry name" value="Ig_sub2"/>
</dbReference>
<feature type="disulfide bond" evidence="5">
    <location>
        <begin position="549"/>
        <end position="566"/>
    </location>
</feature>
<protein>
    <recommendedName>
        <fullName evidence="12">Protein vein</fullName>
    </recommendedName>
</protein>
<dbReference type="PROSITE" id="PS50026">
    <property type="entry name" value="EGF_3"/>
    <property type="match status" value="1"/>
</dbReference>
<evidence type="ECO:0000256" key="2">
    <source>
        <dbReference type="ARBA" id="ARBA00023157"/>
    </source>
</evidence>
<dbReference type="FunFam" id="2.60.40.10:FF:000032">
    <property type="entry name" value="palladin isoform X1"/>
    <property type="match status" value="1"/>
</dbReference>
<keyword evidence="2 5" id="KW-1015">Disulfide bond</keyword>
<evidence type="ECO:0000256" key="4">
    <source>
        <dbReference type="ARBA" id="ARBA00023319"/>
    </source>
</evidence>
<dbReference type="PROSITE" id="PS00022">
    <property type="entry name" value="EGF_1"/>
    <property type="match status" value="1"/>
</dbReference>
<dbReference type="Gene3D" id="2.10.25.10">
    <property type="entry name" value="Laminin"/>
    <property type="match status" value="1"/>
</dbReference>
<evidence type="ECO:0000259" key="9">
    <source>
        <dbReference type="PROSITE" id="PS50835"/>
    </source>
</evidence>
<dbReference type="PROSITE" id="PS50835">
    <property type="entry name" value="IG_LIKE"/>
    <property type="match status" value="1"/>
</dbReference>
<dbReference type="InterPro" id="IPR007110">
    <property type="entry name" value="Ig-like_dom"/>
</dbReference>
<feature type="compositionally biased region" description="Low complexity" evidence="6">
    <location>
        <begin position="256"/>
        <end position="289"/>
    </location>
</feature>
<evidence type="ECO:0000313" key="10">
    <source>
        <dbReference type="EMBL" id="CAH1715454.1"/>
    </source>
</evidence>
<dbReference type="SMART" id="SM00408">
    <property type="entry name" value="IGc2"/>
    <property type="match status" value="1"/>
</dbReference>
<dbReference type="SMART" id="SM00181">
    <property type="entry name" value="EGF"/>
    <property type="match status" value="1"/>
</dbReference>
<evidence type="ECO:0000256" key="5">
    <source>
        <dbReference type="PROSITE-ProRule" id="PRU00076"/>
    </source>
</evidence>
<dbReference type="PANTHER" id="PTHR44427:SF1">
    <property type="entry name" value="CARCINOEMBRYONIC ANTIGEN-RELATED CELL ADHESION MOLECULE 1"/>
    <property type="match status" value="1"/>
</dbReference>
<dbReference type="InterPro" id="IPR000742">
    <property type="entry name" value="EGF"/>
</dbReference>
<dbReference type="AlphaFoldDB" id="A0A9P0IS47"/>
<gene>
    <name evidence="10" type="ORF">CHIRRI_LOCUS3889</name>
</gene>
<dbReference type="InterPro" id="IPR003599">
    <property type="entry name" value="Ig_sub"/>
</dbReference>
<name>A0A9P0IS47_9DIPT</name>
<keyword evidence="3" id="KW-0325">Glycoprotein</keyword>
<dbReference type="Proteomes" id="UP001153620">
    <property type="component" value="Chromosome 1"/>
</dbReference>
<dbReference type="Pfam" id="PF24700">
    <property type="entry name" value="Vein_beta-barrel"/>
    <property type="match status" value="1"/>
</dbReference>
<evidence type="ECO:0000313" key="11">
    <source>
        <dbReference type="Proteomes" id="UP001153620"/>
    </source>
</evidence>
<dbReference type="InterPro" id="IPR013783">
    <property type="entry name" value="Ig-like_fold"/>
</dbReference>
<feature type="region of interest" description="Disordered" evidence="6">
    <location>
        <begin position="214"/>
        <end position="297"/>
    </location>
</feature>
<proteinExistence type="predicted"/>
<dbReference type="InterPro" id="IPR050831">
    <property type="entry name" value="CEA_cell_adhesion"/>
</dbReference>
<dbReference type="PANTHER" id="PTHR44427">
    <property type="entry name" value="CARCINOEMBRYONIC ANTIGEN-RELATED CELL ADHESION MOLECULE 19"/>
    <property type="match status" value="1"/>
</dbReference>
<sequence length="613" mass="71177">MNAHTLRKWSSIKIFMYLLLTICSLLVFWCQGASAMHLTPLDFASSSSSLREHHSTLPLEQKHSISSVKPFTQNYFFSLIRNASLLSHNTQNHHFQKEENNNLKLQKLWQMRMREKRARIQAHRKEKLLLQRLLDHRANPNAQSSNLEKLKLDVLDHNILSHHNNYKLRDPAAAAVTAQNLDNNKNDTNSQHRRENLYEMLNEIRANISVASNRNRRESRFHHSQQQQQQSSQNSNHHHHNHHHHQQQHQMPSTHNINNSNNINNNFMHNINNNNNNNNLNNNNKQGGNRRNGRKRYCSARDPRTLAFEAPTVFEGKIKSMTLDRQQNFSATVEIIQVYKQQANFKLPKQVRLQFAYKNASECDIYREEFRHRGFVRDELEQGRIYFFFVKQIGLGNFTILGQPIKKINRTTKDVEIGVSEKYGKVASIESISPNLTVNEDKRKARIICKVNGEPFPKVTWFFNGRSINRNRTKFEFVHSRRRSDLIIKNLSAADSGKYECRAKNKLTRKPVSKFTTLIVRHSSSTTNRTVPSEEGVKECPADFSEGYCWNGGTCLIIETLNEYSCKCVDGFSGNKCEYKNTNITPNYEFADPFHLSRPVASVSSADYDDDDK</sequence>
<dbReference type="SMART" id="SM00409">
    <property type="entry name" value="IG"/>
    <property type="match status" value="1"/>
</dbReference>
<feature type="compositionally biased region" description="Low complexity" evidence="6">
    <location>
        <begin position="224"/>
        <end position="235"/>
    </location>
</feature>
<dbReference type="InterPro" id="IPR057777">
    <property type="entry name" value="Beta-barrel_vein"/>
</dbReference>
<evidence type="ECO:0000256" key="3">
    <source>
        <dbReference type="ARBA" id="ARBA00023180"/>
    </source>
</evidence>
<feature type="signal peptide" evidence="7">
    <location>
        <begin position="1"/>
        <end position="35"/>
    </location>
</feature>
<evidence type="ECO:0000256" key="6">
    <source>
        <dbReference type="SAM" id="MobiDB-lite"/>
    </source>
</evidence>
<evidence type="ECO:0000256" key="1">
    <source>
        <dbReference type="ARBA" id="ARBA00022729"/>
    </source>
</evidence>
<keyword evidence="11" id="KW-1185">Reference proteome</keyword>
<reference evidence="10" key="2">
    <citation type="submission" date="2022-10" db="EMBL/GenBank/DDBJ databases">
        <authorList>
            <consortium name="ENA_rothamsted_submissions"/>
            <consortium name="culmorum"/>
            <person name="King R."/>
        </authorList>
    </citation>
    <scope>NUCLEOTIDE SEQUENCE</scope>
</reference>
<dbReference type="Gene3D" id="2.60.40.10">
    <property type="entry name" value="Immunoglobulins"/>
    <property type="match status" value="1"/>
</dbReference>
<feature type="compositionally biased region" description="Basic residues" evidence="6">
    <location>
        <begin position="236"/>
        <end position="247"/>
    </location>
</feature>